<feature type="coiled-coil region" evidence="20">
    <location>
        <begin position="57"/>
        <end position="131"/>
    </location>
</feature>
<dbReference type="AlphaFoldDB" id="A0A3Q2ZIK6"/>
<evidence type="ECO:0000313" key="25">
    <source>
        <dbReference type="Proteomes" id="UP000264820"/>
    </source>
</evidence>
<evidence type="ECO:0000256" key="8">
    <source>
        <dbReference type="ARBA" id="ARBA00022722"/>
    </source>
</evidence>
<evidence type="ECO:0000259" key="23">
    <source>
        <dbReference type="Pfam" id="PF10482"/>
    </source>
</evidence>
<evidence type="ECO:0000256" key="4">
    <source>
        <dbReference type="ARBA" id="ARBA00020680"/>
    </source>
</evidence>
<comment type="subcellular location">
    <subcellularLocation>
        <location evidence="2">Chromosome</location>
    </subcellularLocation>
    <subcellularLocation>
        <location evidence="1">Nucleus</location>
    </subcellularLocation>
</comment>
<evidence type="ECO:0000256" key="15">
    <source>
        <dbReference type="ARBA" id="ARBA00023125"/>
    </source>
</evidence>
<dbReference type="GO" id="GO:0051321">
    <property type="term" value="P:meiotic cell cycle"/>
    <property type="evidence" value="ECO:0007669"/>
    <property type="project" value="UniProtKB-KW"/>
</dbReference>
<dbReference type="Pfam" id="PF08573">
    <property type="entry name" value="SAE2"/>
    <property type="match status" value="1"/>
</dbReference>
<feature type="domain" description="DNA endonuclease Ctp1 N-terminal" evidence="23">
    <location>
        <begin position="14"/>
        <end position="126"/>
    </location>
</feature>
<dbReference type="GO" id="GO:0010792">
    <property type="term" value="P:DNA double-strand break processing involved in repair via single-strand annealing"/>
    <property type="evidence" value="ECO:0007669"/>
    <property type="project" value="TreeGrafter"/>
</dbReference>
<organism evidence="24 25">
    <name type="scientific">Hippocampus comes</name>
    <name type="common">Tiger tail seahorse</name>
    <dbReference type="NCBI Taxonomy" id="109280"/>
    <lineage>
        <taxon>Eukaryota</taxon>
        <taxon>Metazoa</taxon>
        <taxon>Chordata</taxon>
        <taxon>Craniata</taxon>
        <taxon>Vertebrata</taxon>
        <taxon>Euteleostomi</taxon>
        <taxon>Actinopterygii</taxon>
        <taxon>Neopterygii</taxon>
        <taxon>Teleostei</taxon>
        <taxon>Neoteleostei</taxon>
        <taxon>Acanthomorphata</taxon>
        <taxon>Syngnathiaria</taxon>
        <taxon>Syngnathiformes</taxon>
        <taxon>Syngnathoidei</taxon>
        <taxon>Syngnathidae</taxon>
        <taxon>Hippocampus</taxon>
    </lineage>
</organism>
<evidence type="ECO:0000256" key="19">
    <source>
        <dbReference type="ARBA" id="ARBA00023306"/>
    </source>
</evidence>
<feature type="domain" description="DNA endonuclease activator Ctp1 C-terminal" evidence="22">
    <location>
        <begin position="562"/>
        <end position="596"/>
    </location>
</feature>
<evidence type="ECO:0000256" key="11">
    <source>
        <dbReference type="ARBA" id="ARBA00022776"/>
    </source>
</evidence>
<sequence>MSSPTSTPKPVDPFHNLWQQLRECHQKGLQELEEKVCKLKKERRLDAESLQLFYTHNQELKERTKTLQDANSLLEDRLRTKECSRCTTLEENLKKCQDHSEQTIAKLKYEKKCLEDENRKLQAELQILKTCSEPQVALSPEPEDGIIPDSPVLASSLPVANKLKKRKYMDNSRHVHYAEDFNWALFKDQELSDTTRLAKRTQMLAPNTCEMETSQISGEEENGVIAETCGLELVNALHMKTTAEGKQFSSKPSRSSDVRPKPCCTPSLSTIIHSPDSTTAKSPSLLPRGEKLTDIGALGKDKTTKDDDEAKGPEEGETCDRANGKKPDARVEAMKKTCKTMKAQSFTEPPGSRVQTLNQALSDDCGSPAFKKPNKIPKEEEHRRRNHPQVQSATHKRALPENAQRKHRVENMWSIDPALALSMYDSEQGADEDKEQQREELLDSDCTWISHSLLQGRGEKDEDEHGVSGIGDKANDSLDRMFDTTAHEEYISYNTSQVASCPSEDEEEEDEKESPEKSPRVRKVQHPTFAHAAVVRKKDERRKLKGTTCKECEVYYAHLPEEEKVKKLSECSRHRHRFIPPSTPENFWEVGFPSTQTCIERGYIKEEQMPQSRLRRKQPFAALFSPKNSQQESWAEKK</sequence>
<evidence type="ECO:0000256" key="1">
    <source>
        <dbReference type="ARBA" id="ARBA00004123"/>
    </source>
</evidence>
<keyword evidence="6" id="KW-0597">Phosphoprotein</keyword>
<dbReference type="PANTHER" id="PTHR15107:SF4">
    <property type="entry name" value="DNA ENDONUCLEASE RBBP8"/>
    <property type="match status" value="1"/>
</dbReference>
<evidence type="ECO:0000256" key="14">
    <source>
        <dbReference type="ARBA" id="ARBA00023054"/>
    </source>
</evidence>
<feature type="compositionally biased region" description="Polar residues" evidence="21">
    <location>
        <begin position="266"/>
        <end position="282"/>
    </location>
</feature>
<feature type="region of interest" description="Disordered" evidence="21">
    <location>
        <begin position="243"/>
        <end position="334"/>
    </location>
</feature>
<accession>A0A3Q2ZIK6</accession>
<keyword evidence="25" id="KW-1185">Reference proteome</keyword>
<keyword evidence="19" id="KW-0131">Cell cycle</keyword>
<dbReference type="OrthoDB" id="5801062at2759"/>
<dbReference type="GeneID" id="109514195"/>
<keyword evidence="13" id="KW-0862">Zinc</keyword>
<evidence type="ECO:0000259" key="22">
    <source>
        <dbReference type="Pfam" id="PF08573"/>
    </source>
</evidence>
<evidence type="ECO:0000256" key="3">
    <source>
        <dbReference type="ARBA" id="ARBA00007496"/>
    </source>
</evidence>
<evidence type="ECO:0000256" key="2">
    <source>
        <dbReference type="ARBA" id="ARBA00004286"/>
    </source>
</evidence>
<evidence type="ECO:0000256" key="5">
    <source>
        <dbReference type="ARBA" id="ARBA00022454"/>
    </source>
</evidence>
<dbReference type="GO" id="GO:0051301">
    <property type="term" value="P:cell division"/>
    <property type="evidence" value="ECO:0007669"/>
    <property type="project" value="UniProtKB-KW"/>
</dbReference>
<dbReference type="STRING" id="109280.ENSHCOP00000026213"/>
<dbReference type="GeneTree" id="ENSGT00530000063835"/>
<feature type="compositionally biased region" description="Basic and acidic residues" evidence="21">
    <location>
        <begin position="457"/>
        <end position="466"/>
    </location>
</feature>
<evidence type="ECO:0000256" key="12">
    <source>
        <dbReference type="ARBA" id="ARBA00022801"/>
    </source>
</evidence>
<dbReference type="RefSeq" id="XP_019722615.1">
    <property type="nucleotide sequence ID" value="XM_019867056.1"/>
</dbReference>
<dbReference type="Pfam" id="PF10482">
    <property type="entry name" value="CtIP_N"/>
    <property type="match status" value="1"/>
</dbReference>
<protein>
    <recommendedName>
        <fullName evidence="4">DNA endonuclease RBBP8</fullName>
    </recommendedName>
</protein>
<keyword evidence="18" id="KW-0469">Meiosis</keyword>
<evidence type="ECO:0000256" key="13">
    <source>
        <dbReference type="ARBA" id="ARBA00022833"/>
    </source>
</evidence>
<reference evidence="24" key="1">
    <citation type="submission" date="2025-08" db="UniProtKB">
        <authorList>
            <consortium name="Ensembl"/>
        </authorList>
    </citation>
    <scope>IDENTIFICATION</scope>
</reference>
<dbReference type="Ensembl" id="ENSHCOT00000021143.1">
    <property type="protein sequence ID" value="ENSHCOP00000026213.1"/>
    <property type="gene ID" value="ENSHCOG00000016934.1"/>
</dbReference>
<dbReference type="OMA" id="NTCEMDA"/>
<evidence type="ECO:0000256" key="7">
    <source>
        <dbReference type="ARBA" id="ARBA00022618"/>
    </source>
</evidence>
<dbReference type="InterPro" id="IPR019518">
    <property type="entry name" value="CtIP_N"/>
</dbReference>
<dbReference type="GO" id="GO:0003684">
    <property type="term" value="F:damaged DNA binding"/>
    <property type="evidence" value="ECO:0007669"/>
    <property type="project" value="TreeGrafter"/>
</dbReference>
<dbReference type="KEGG" id="hcq:109514195"/>
<feature type="region of interest" description="Disordered" evidence="21">
    <location>
        <begin position="361"/>
        <end position="411"/>
    </location>
</feature>
<dbReference type="GO" id="GO:0004519">
    <property type="term" value="F:endonuclease activity"/>
    <property type="evidence" value="ECO:0007669"/>
    <property type="project" value="UniProtKB-KW"/>
</dbReference>
<dbReference type="InterPro" id="IPR033316">
    <property type="entry name" value="RBBP8-like"/>
</dbReference>
<feature type="region of interest" description="Disordered" evidence="21">
    <location>
        <begin position="493"/>
        <end position="525"/>
    </location>
</feature>
<feature type="compositionally biased region" description="Basic and acidic residues" evidence="21">
    <location>
        <begin position="288"/>
        <end position="334"/>
    </location>
</feature>
<keyword evidence="9" id="KW-0255">Endonuclease</keyword>
<evidence type="ECO:0000256" key="10">
    <source>
        <dbReference type="ARBA" id="ARBA00022763"/>
    </source>
</evidence>
<keyword evidence="16" id="KW-0234">DNA repair</keyword>
<keyword evidence="15" id="KW-0238">DNA-binding</keyword>
<reference evidence="24" key="2">
    <citation type="submission" date="2025-09" db="UniProtKB">
        <authorList>
            <consortium name="Ensembl"/>
        </authorList>
    </citation>
    <scope>IDENTIFICATION</scope>
</reference>
<keyword evidence="10" id="KW-0227">DNA damage</keyword>
<evidence type="ECO:0000256" key="21">
    <source>
        <dbReference type="SAM" id="MobiDB-lite"/>
    </source>
</evidence>
<evidence type="ECO:0000256" key="9">
    <source>
        <dbReference type="ARBA" id="ARBA00022759"/>
    </source>
</evidence>
<evidence type="ECO:0000256" key="17">
    <source>
        <dbReference type="ARBA" id="ARBA00023242"/>
    </source>
</evidence>
<dbReference type="GO" id="GO:0005694">
    <property type="term" value="C:chromosome"/>
    <property type="evidence" value="ECO:0007669"/>
    <property type="project" value="UniProtKB-SubCell"/>
</dbReference>
<feature type="region of interest" description="Disordered" evidence="21">
    <location>
        <begin position="424"/>
        <end position="478"/>
    </location>
</feature>
<feature type="region of interest" description="Disordered" evidence="21">
    <location>
        <begin position="608"/>
        <end position="638"/>
    </location>
</feature>
<keyword evidence="14 20" id="KW-0175">Coiled coil</keyword>
<dbReference type="InterPro" id="IPR013882">
    <property type="entry name" value="Ctp1_C"/>
</dbReference>
<comment type="similarity">
    <text evidence="3">Belongs to the COM1/SAE2/CtIP family.</text>
</comment>
<dbReference type="RefSeq" id="XP_019722618.1">
    <property type="nucleotide sequence ID" value="XM_019867059.1"/>
</dbReference>
<feature type="compositionally biased region" description="Acidic residues" evidence="21">
    <location>
        <begin position="503"/>
        <end position="513"/>
    </location>
</feature>
<dbReference type="GO" id="GO:0005634">
    <property type="term" value="C:nucleus"/>
    <property type="evidence" value="ECO:0007669"/>
    <property type="project" value="UniProtKB-SubCell"/>
</dbReference>
<name>A0A3Q2ZIK6_HIPCM</name>
<evidence type="ECO:0000313" key="24">
    <source>
        <dbReference type="Ensembl" id="ENSHCOP00000026213.1"/>
    </source>
</evidence>
<evidence type="ECO:0000256" key="18">
    <source>
        <dbReference type="ARBA" id="ARBA00023254"/>
    </source>
</evidence>
<keyword evidence="17" id="KW-0539">Nucleus</keyword>
<keyword evidence="5" id="KW-0158">Chromosome</keyword>
<dbReference type="RefSeq" id="XP_019722619.1">
    <property type="nucleotide sequence ID" value="XM_019867060.1"/>
</dbReference>
<proteinExistence type="inferred from homology"/>
<dbReference type="CTD" id="5932"/>
<feature type="compositionally biased region" description="Polar residues" evidence="21">
    <location>
        <begin position="626"/>
        <end position="638"/>
    </location>
</feature>
<keyword evidence="12" id="KW-0378">Hydrolase</keyword>
<keyword evidence="7" id="KW-0132">Cell division</keyword>
<evidence type="ECO:0000256" key="20">
    <source>
        <dbReference type="SAM" id="Coils"/>
    </source>
</evidence>
<dbReference type="GO" id="GO:0016787">
    <property type="term" value="F:hydrolase activity"/>
    <property type="evidence" value="ECO:0007669"/>
    <property type="project" value="UniProtKB-KW"/>
</dbReference>
<dbReference type="PANTHER" id="PTHR15107">
    <property type="entry name" value="RETINOBLASTOMA BINDING PROTEIN 8"/>
    <property type="match status" value="1"/>
</dbReference>
<evidence type="ECO:0000256" key="16">
    <source>
        <dbReference type="ARBA" id="ARBA00023204"/>
    </source>
</evidence>
<evidence type="ECO:0000256" key="6">
    <source>
        <dbReference type="ARBA" id="ARBA00022553"/>
    </source>
</evidence>
<dbReference type="RefSeq" id="XP_019722614.1">
    <property type="nucleotide sequence ID" value="XM_019867055.1"/>
</dbReference>
<dbReference type="Proteomes" id="UP000264820">
    <property type="component" value="Unplaced"/>
</dbReference>
<keyword evidence="11" id="KW-0498">Mitosis</keyword>
<keyword evidence="8" id="KW-0540">Nuclease</keyword>